<sequence>MTPYLIFSDIDGTLVDDQQQASKKTVTTIKRLLDAGHQFYLATGRMYASAQLLAAQLDSRVKIIASNGSIYDSTNQIVQHTLGAQSLSALAPIIFEQQLAAFFFTQRQVIYTQSLPDYFKASDRNRIASANPDDYMAVTNASELLQYAPKIINGIIIEDQDPVKLLTAKRAITALPSLTVSSSNPNNIELIPKHVSKATAIQHIQQQAHVPNSHTIAFGDGLNDLPMLKTVAKGVAMGNALPTVKQQTPYQTTDNLHDGVADFLQNFFSEAF</sequence>
<proteinExistence type="predicted"/>
<dbReference type="PANTHER" id="PTHR10000">
    <property type="entry name" value="PHOSPHOSERINE PHOSPHATASE"/>
    <property type="match status" value="1"/>
</dbReference>
<dbReference type="InterPro" id="IPR036412">
    <property type="entry name" value="HAD-like_sf"/>
</dbReference>
<dbReference type="Gene3D" id="3.30.1240.10">
    <property type="match status" value="1"/>
</dbReference>
<dbReference type="PROSITE" id="PS01229">
    <property type="entry name" value="COF_2"/>
    <property type="match status" value="1"/>
</dbReference>
<dbReference type="RefSeq" id="WP_024625938.1">
    <property type="nucleotide sequence ID" value="NZ_AYGX02000071.1"/>
</dbReference>
<dbReference type="InterPro" id="IPR023214">
    <property type="entry name" value="HAD_sf"/>
</dbReference>
<protein>
    <recommendedName>
        <fullName evidence="3">Hydrolase, had superfamily, cof family</fullName>
    </recommendedName>
</protein>
<evidence type="ECO:0008006" key="3">
    <source>
        <dbReference type="Google" id="ProtNLM"/>
    </source>
</evidence>
<dbReference type="SFLD" id="SFLDS00003">
    <property type="entry name" value="Haloacid_Dehalogenase"/>
    <property type="match status" value="1"/>
</dbReference>
<gene>
    <name evidence="1" type="ORF">DY78_GL003030</name>
</gene>
<dbReference type="InterPro" id="IPR006379">
    <property type="entry name" value="HAD-SF_hydro_IIB"/>
</dbReference>
<dbReference type="AlphaFoldDB" id="A0A0R2NS10"/>
<keyword evidence="2" id="KW-1185">Reference proteome</keyword>
<reference evidence="1 2" key="1">
    <citation type="journal article" date="2015" name="Genome Announc.">
        <title>Expanding the biotechnology potential of lactobacilli through comparative genomics of 213 strains and associated genera.</title>
        <authorList>
            <person name="Sun Z."/>
            <person name="Harris H.M."/>
            <person name="McCann A."/>
            <person name="Guo C."/>
            <person name="Argimon S."/>
            <person name="Zhang W."/>
            <person name="Yang X."/>
            <person name="Jeffery I.B."/>
            <person name="Cooney J.C."/>
            <person name="Kagawa T.F."/>
            <person name="Liu W."/>
            <person name="Song Y."/>
            <person name="Salvetti E."/>
            <person name="Wrobel A."/>
            <person name="Rasinkangas P."/>
            <person name="Parkhill J."/>
            <person name="Rea M.C."/>
            <person name="O'Sullivan O."/>
            <person name="Ritari J."/>
            <person name="Douillard F.P."/>
            <person name="Paul Ross R."/>
            <person name="Yang R."/>
            <person name="Briner A.E."/>
            <person name="Felis G.E."/>
            <person name="de Vos W.M."/>
            <person name="Barrangou R."/>
            <person name="Klaenhammer T.R."/>
            <person name="Caufield P.W."/>
            <person name="Cui Y."/>
            <person name="Zhang H."/>
            <person name="O'Toole P.W."/>
        </authorList>
    </citation>
    <scope>NUCLEOTIDE SEQUENCE [LARGE SCALE GENOMIC DNA]</scope>
    <source>
        <strain evidence="1 2">DSM 21115</strain>
    </source>
</reference>
<dbReference type="EMBL" id="AYGX02000071">
    <property type="protein sequence ID" value="KRO27666.1"/>
    <property type="molecule type" value="Genomic_DNA"/>
</dbReference>
<dbReference type="Gene3D" id="3.40.50.1000">
    <property type="entry name" value="HAD superfamily/HAD-like"/>
    <property type="match status" value="1"/>
</dbReference>
<dbReference type="SFLD" id="SFLDG01140">
    <property type="entry name" value="C2.B:_Phosphomannomutase_and_P"/>
    <property type="match status" value="1"/>
</dbReference>
<dbReference type="NCBIfam" id="TIGR00099">
    <property type="entry name" value="Cof-subfamily"/>
    <property type="match status" value="1"/>
</dbReference>
<dbReference type="Proteomes" id="UP000050920">
    <property type="component" value="Unassembled WGS sequence"/>
</dbReference>
<accession>A0A0R2NS10</accession>
<dbReference type="Pfam" id="PF08282">
    <property type="entry name" value="Hydrolase_3"/>
    <property type="match status" value="1"/>
</dbReference>
<comment type="caution">
    <text evidence="1">The sequence shown here is derived from an EMBL/GenBank/DDBJ whole genome shotgun (WGS) entry which is preliminary data.</text>
</comment>
<evidence type="ECO:0000313" key="2">
    <source>
        <dbReference type="Proteomes" id="UP000050920"/>
    </source>
</evidence>
<dbReference type="InterPro" id="IPR000150">
    <property type="entry name" value="Cof"/>
</dbReference>
<dbReference type="GO" id="GO:0005829">
    <property type="term" value="C:cytosol"/>
    <property type="evidence" value="ECO:0007669"/>
    <property type="project" value="TreeGrafter"/>
</dbReference>
<dbReference type="PANTHER" id="PTHR10000:SF23">
    <property type="entry name" value="5-AMINO-6-(5-PHOSPHO-D-RIBITYLAMINO)URACIL PHOSPHATASE YITU"/>
    <property type="match status" value="1"/>
</dbReference>
<evidence type="ECO:0000313" key="1">
    <source>
        <dbReference type="EMBL" id="KRO27666.1"/>
    </source>
</evidence>
<dbReference type="GO" id="GO:0000287">
    <property type="term" value="F:magnesium ion binding"/>
    <property type="evidence" value="ECO:0007669"/>
    <property type="project" value="TreeGrafter"/>
</dbReference>
<name>A0A0R2NS10_9LACO</name>
<dbReference type="NCBIfam" id="TIGR01484">
    <property type="entry name" value="HAD-SF-IIB"/>
    <property type="match status" value="1"/>
</dbReference>
<dbReference type="SUPFAM" id="SSF56784">
    <property type="entry name" value="HAD-like"/>
    <property type="match status" value="1"/>
</dbReference>
<organism evidence="1 2">
    <name type="scientific">Lactiplantibacillus fabifermentans DSM 21115</name>
    <dbReference type="NCBI Taxonomy" id="1413187"/>
    <lineage>
        <taxon>Bacteria</taxon>
        <taxon>Bacillati</taxon>
        <taxon>Bacillota</taxon>
        <taxon>Bacilli</taxon>
        <taxon>Lactobacillales</taxon>
        <taxon>Lactobacillaceae</taxon>
        <taxon>Lactiplantibacillus</taxon>
    </lineage>
</organism>
<dbReference type="GO" id="GO:0016791">
    <property type="term" value="F:phosphatase activity"/>
    <property type="evidence" value="ECO:0007669"/>
    <property type="project" value="UniProtKB-ARBA"/>
</dbReference>